<feature type="domain" description="Endonuclease/exonuclease/phosphatase" evidence="1">
    <location>
        <begin position="32"/>
        <end position="143"/>
    </location>
</feature>
<feature type="non-terminal residue" evidence="2">
    <location>
        <position position="1"/>
    </location>
</feature>
<dbReference type="PANTHER" id="PTHR33776:SF3">
    <property type="entry name" value="PHD-TYPE DOMAIN-CONTAINING PROTEIN"/>
    <property type="match status" value="1"/>
</dbReference>
<evidence type="ECO:0000313" key="3">
    <source>
        <dbReference type="Proteomes" id="UP001152795"/>
    </source>
</evidence>
<evidence type="ECO:0000259" key="1">
    <source>
        <dbReference type="Pfam" id="PF14529"/>
    </source>
</evidence>
<dbReference type="GO" id="GO:0003964">
    <property type="term" value="F:RNA-directed DNA polymerase activity"/>
    <property type="evidence" value="ECO:0007669"/>
    <property type="project" value="UniProtKB-KW"/>
</dbReference>
<dbReference type="Pfam" id="PF14529">
    <property type="entry name" value="Exo_endo_phos_2"/>
    <property type="match status" value="1"/>
</dbReference>
<proteinExistence type="predicted"/>
<name>A0A7D9JY62_PARCT</name>
<dbReference type="PANTHER" id="PTHR33776">
    <property type="entry name" value="ENDO/EXONUCLEASE/PHOSPHATASE DOMAIN-CONTAINING PROTEIN"/>
    <property type="match status" value="1"/>
</dbReference>
<gene>
    <name evidence="2" type="ORF">PACLA_8A038151</name>
</gene>
<dbReference type="Proteomes" id="UP001152795">
    <property type="component" value="Unassembled WGS sequence"/>
</dbReference>
<evidence type="ECO:0000313" key="2">
    <source>
        <dbReference type="EMBL" id="CAB4037673.1"/>
    </source>
</evidence>
<keyword evidence="3" id="KW-1185">Reference proteome</keyword>
<dbReference type="OrthoDB" id="10068389at2759"/>
<protein>
    <submittedName>
        <fullName evidence="2">RNA-directed DNA polymerase from transposon BS</fullName>
    </submittedName>
</protein>
<feature type="non-terminal residue" evidence="2">
    <location>
        <position position="216"/>
    </location>
</feature>
<accession>A0A7D9JY62</accession>
<keyword evidence="2" id="KW-0548">Nucleotidyltransferase</keyword>
<keyword evidence="2" id="KW-0808">Transferase</keyword>
<organism evidence="2 3">
    <name type="scientific">Paramuricea clavata</name>
    <name type="common">Red gorgonian</name>
    <name type="synonym">Violescent sea-whip</name>
    <dbReference type="NCBI Taxonomy" id="317549"/>
    <lineage>
        <taxon>Eukaryota</taxon>
        <taxon>Metazoa</taxon>
        <taxon>Cnidaria</taxon>
        <taxon>Anthozoa</taxon>
        <taxon>Octocorallia</taxon>
        <taxon>Malacalcyonacea</taxon>
        <taxon>Plexauridae</taxon>
        <taxon>Paramuricea</taxon>
    </lineage>
</organism>
<sequence>TIIPYIVREDLLQDTLELLCIEVRKPKSKPVLISTWYRPPSAKIELFQKFENFLKLIDNEDKDIIITGYLNCNFIEHTQNQATSKLIDIIYIFQLQQHIQTPTSTRTTYNSSSLVDLILTHIDDDKTLEAGVVHRRISDHSLVYICRKISIPKELPKIVFTRQFKNYNSHQFKEELSYYTNLDSTSNDPNVLWNEFKNNFLTIAEKHAPVRQRRVK</sequence>
<dbReference type="SUPFAM" id="SSF56219">
    <property type="entry name" value="DNase I-like"/>
    <property type="match status" value="1"/>
</dbReference>
<reference evidence="2" key="1">
    <citation type="submission" date="2020-04" db="EMBL/GenBank/DDBJ databases">
        <authorList>
            <person name="Alioto T."/>
            <person name="Alioto T."/>
            <person name="Gomez Garrido J."/>
        </authorList>
    </citation>
    <scope>NUCLEOTIDE SEQUENCE</scope>
    <source>
        <strain evidence="2">A484AB</strain>
    </source>
</reference>
<keyword evidence="2" id="KW-0695">RNA-directed DNA polymerase</keyword>
<dbReference type="InterPro" id="IPR036691">
    <property type="entry name" value="Endo/exonu/phosph_ase_sf"/>
</dbReference>
<comment type="caution">
    <text evidence="2">The sequence shown here is derived from an EMBL/GenBank/DDBJ whole genome shotgun (WGS) entry which is preliminary data.</text>
</comment>
<dbReference type="InterPro" id="IPR005135">
    <property type="entry name" value="Endo/exonuclease/phosphatase"/>
</dbReference>
<dbReference type="EMBL" id="CACRXK020023350">
    <property type="protein sequence ID" value="CAB4037673.1"/>
    <property type="molecule type" value="Genomic_DNA"/>
</dbReference>
<dbReference type="AlphaFoldDB" id="A0A7D9JY62"/>